<dbReference type="GO" id="GO:0016829">
    <property type="term" value="F:lyase activity"/>
    <property type="evidence" value="ECO:0007669"/>
    <property type="project" value="UniProtKB-KW"/>
</dbReference>
<dbReference type="RefSeq" id="XP_008780926.1">
    <property type="nucleotide sequence ID" value="XM_008782704.3"/>
</dbReference>
<comment type="pathway">
    <text evidence="6">Lipid metabolism; oxylipin biosynthesis.</text>
</comment>
<keyword evidence="3 7" id="KW-0479">Metal-binding</keyword>
<dbReference type="CDD" id="cd11071">
    <property type="entry name" value="CYP74"/>
    <property type="match status" value="1"/>
</dbReference>
<dbReference type="GO" id="GO:0019752">
    <property type="term" value="P:carboxylic acid metabolic process"/>
    <property type="evidence" value="ECO:0007669"/>
    <property type="project" value="UniProtKB-ARBA"/>
</dbReference>
<comment type="cofactor">
    <cofactor evidence="7">
        <name>heme</name>
        <dbReference type="ChEBI" id="CHEBI:30413"/>
    </cofactor>
</comment>
<evidence type="ECO:0000256" key="6">
    <source>
        <dbReference type="ARBA" id="ARBA00060657"/>
    </source>
</evidence>
<keyword evidence="4 7" id="KW-0408">Iron</keyword>
<accession>A0A8B7BLC4</accession>
<dbReference type="GO" id="GO:0016705">
    <property type="term" value="F:oxidoreductase activity, acting on paired donors, with incorporation or reduction of molecular oxygen"/>
    <property type="evidence" value="ECO:0007669"/>
    <property type="project" value="InterPro"/>
</dbReference>
<reference evidence="8" key="1">
    <citation type="journal article" date="2019" name="Nat. Commun.">
        <title>Genome-wide association mapping of date palm fruit traits.</title>
        <authorList>
            <person name="Hazzouri K.M."/>
            <person name="Gros-Balthazard M."/>
            <person name="Flowers J.M."/>
            <person name="Copetti D."/>
            <person name="Lemansour A."/>
            <person name="Lebrun M."/>
            <person name="Masmoudi K."/>
            <person name="Ferrand S."/>
            <person name="Dhar M.I."/>
            <person name="Fresquez Z.A."/>
            <person name="Rosas U."/>
            <person name="Zhang J."/>
            <person name="Talag J."/>
            <person name="Lee S."/>
            <person name="Kudrna D."/>
            <person name="Powell R.F."/>
            <person name="Leitch I.J."/>
            <person name="Krueger R.R."/>
            <person name="Wing R.A."/>
            <person name="Amiri K.M.A."/>
            <person name="Purugganan M.D."/>
        </authorList>
    </citation>
    <scope>NUCLEOTIDE SEQUENCE [LARGE SCALE GENOMIC DNA]</scope>
    <source>
        <strain evidence="8">cv. Khalas</strain>
    </source>
</reference>
<evidence type="ECO:0000256" key="5">
    <source>
        <dbReference type="ARBA" id="ARBA00023239"/>
    </source>
</evidence>
<dbReference type="GO" id="GO:0005506">
    <property type="term" value="F:iron ion binding"/>
    <property type="evidence" value="ECO:0007669"/>
    <property type="project" value="InterPro"/>
</dbReference>
<proteinExistence type="inferred from homology"/>
<evidence type="ECO:0000256" key="3">
    <source>
        <dbReference type="ARBA" id="ARBA00022723"/>
    </source>
</evidence>
<dbReference type="GeneID" id="103700822"/>
<dbReference type="SUPFAM" id="SSF48264">
    <property type="entry name" value="Cytochrome P450"/>
    <property type="match status" value="1"/>
</dbReference>
<name>A0A8B7BLC4_PHODC</name>
<dbReference type="Gene3D" id="1.10.630.10">
    <property type="entry name" value="Cytochrome P450"/>
    <property type="match status" value="1"/>
</dbReference>
<comment type="similarity">
    <text evidence="1">Belongs to the cytochrome P450 family.</text>
</comment>
<dbReference type="Pfam" id="PF00067">
    <property type="entry name" value="p450"/>
    <property type="match status" value="1"/>
</dbReference>
<keyword evidence="5 9" id="KW-0456">Lyase</keyword>
<evidence type="ECO:0000313" key="8">
    <source>
        <dbReference type="Proteomes" id="UP000228380"/>
    </source>
</evidence>
<dbReference type="KEGG" id="pda:103700822"/>
<dbReference type="GO" id="GO:0020037">
    <property type="term" value="F:heme binding"/>
    <property type="evidence" value="ECO:0007669"/>
    <property type="project" value="InterPro"/>
</dbReference>
<dbReference type="Proteomes" id="UP000228380">
    <property type="component" value="Chromosome 9"/>
</dbReference>
<reference evidence="9" key="2">
    <citation type="submission" date="2025-08" db="UniProtKB">
        <authorList>
            <consortium name="RefSeq"/>
        </authorList>
    </citation>
    <scope>IDENTIFICATION</scope>
    <source>
        <tissue evidence="9">Young leaves</tissue>
    </source>
</reference>
<dbReference type="InterPro" id="IPR002403">
    <property type="entry name" value="Cyt_P450_E_grp-IV"/>
</dbReference>
<organism evidence="8 9">
    <name type="scientific">Phoenix dactylifera</name>
    <name type="common">Date palm</name>
    <dbReference type="NCBI Taxonomy" id="42345"/>
    <lineage>
        <taxon>Eukaryota</taxon>
        <taxon>Viridiplantae</taxon>
        <taxon>Streptophyta</taxon>
        <taxon>Embryophyta</taxon>
        <taxon>Tracheophyta</taxon>
        <taxon>Spermatophyta</taxon>
        <taxon>Magnoliopsida</taxon>
        <taxon>Liliopsida</taxon>
        <taxon>Arecaceae</taxon>
        <taxon>Coryphoideae</taxon>
        <taxon>Phoeniceae</taxon>
        <taxon>Phoenix</taxon>
    </lineage>
</organism>
<dbReference type="InterPro" id="IPR036396">
    <property type="entry name" value="Cyt_P450_sf"/>
</dbReference>
<dbReference type="PRINTS" id="PR00465">
    <property type="entry name" value="EP450IV"/>
</dbReference>
<evidence type="ECO:0000256" key="7">
    <source>
        <dbReference type="PIRSR" id="PIRSR602403-1"/>
    </source>
</evidence>
<evidence type="ECO:0000256" key="1">
    <source>
        <dbReference type="ARBA" id="ARBA00010617"/>
    </source>
</evidence>
<gene>
    <name evidence="9" type="primary">LOC103700822</name>
</gene>
<feature type="binding site" description="axial binding residue" evidence="7">
    <location>
        <position position="446"/>
    </location>
    <ligand>
        <name>heme</name>
        <dbReference type="ChEBI" id="CHEBI:30413"/>
    </ligand>
    <ligandPart>
        <name>Fe</name>
        <dbReference type="ChEBI" id="CHEBI:18248"/>
    </ligandPart>
</feature>
<dbReference type="PANTHER" id="PTHR24286:SF49">
    <property type="entry name" value="INACTIVE LINOLENATE HYDROPEROXIDE LYASE-RELATED"/>
    <property type="match status" value="1"/>
</dbReference>
<evidence type="ECO:0000313" key="9">
    <source>
        <dbReference type="RefSeq" id="XP_008780926.1"/>
    </source>
</evidence>
<evidence type="ECO:0000256" key="4">
    <source>
        <dbReference type="ARBA" id="ARBA00023004"/>
    </source>
</evidence>
<evidence type="ECO:0000256" key="2">
    <source>
        <dbReference type="ARBA" id="ARBA00022617"/>
    </source>
</evidence>
<dbReference type="AlphaFoldDB" id="A0A8B7BLC4"/>
<sequence>MLSAISMMMRPSCASTATSSLPARPIPGSYGLPLIGPLKDRLDYFWFQGPETFFRSRMATHKSTVFRTNMPPTFPFFVGVDSRVVALLDCSSFSALFDPSLVDKRNVLVGDYMPSLDFTGNTRVVVYLDPSEPGHSPVKSFCLDLLKSSAKVWVSEFLRNLDLMLASIESDVAKNGSAGFVIPLQKCIFSFLCISLIGADPSASPDVGELGFAMLDKWLALQLLPTTKVGVIPQPLEELLLHSFPFPFFLVSGAYRKLYEFVEKGGQEVIERAEKDYGLKKDEAIHNILFVLGFNAFGGFSVFLPSLITTVGRDKTGLQGKLREEVRRVMQSRGESVLSFEAAREMELVRSTVYEVLRLNPPVPLQYGRARAGFELKSHECSYRVEKGELLCGYQPLAMRDPVVFDRPEDFVPDRFLGSAGKELLNYLFWSNGPQTGTPTPANKQCAAKDYVVETACLLVAEIVNRYDEFVCDESVNVTKLVKKE</sequence>
<protein>
    <submittedName>
        <fullName evidence="9">Probable inactive linolenate hydroperoxide lyase</fullName>
    </submittedName>
</protein>
<dbReference type="InterPro" id="IPR001128">
    <property type="entry name" value="Cyt_P450"/>
</dbReference>
<dbReference type="OrthoDB" id="2789670at2759"/>
<keyword evidence="2 7" id="KW-0349">Heme</keyword>
<dbReference type="FunFam" id="1.10.630.10:FF:000024">
    <property type="entry name" value="Allene oxide synthase, chloroplastic"/>
    <property type="match status" value="1"/>
</dbReference>
<keyword evidence="8" id="KW-1185">Reference proteome</keyword>
<dbReference type="GO" id="GO:0016125">
    <property type="term" value="P:sterol metabolic process"/>
    <property type="evidence" value="ECO:0007669"/>
    <property type="project" value="TreeGrafter"/>
</dbReference>
<dbReference type="GO" id="GO:0004497">
    <property type="term" value="F:monooxygenase activity"/>
    <property type="evidence" value="ECO:0007669"/>
    <property type="project" value="InterPro"/>
</dbReference>
<dbReference type="PANTHER" id="PTHR24286">
    <property type="entry name" value="CYTOCHROME P450 26"/>
    <property type="match status" value="1"/>
</dbReference>